<dbReference type="OrthoDB" id="6380619at2759"/>
<sequence length="389" mass="44608">MTRNILVILLLANINHLTLNGRHMDIFYSQTLTPEKCKVSNDEAMSMGLQFTRAEKLPINMDSNWFYGATSTPSISSSETLTSKTPLWLTHLSSQETLSRNSHPHHTYSLCHALNQSDLSSRKTCCTMEMEWALLDRTVKQLQDSLSTYLARWSTQVSELRHALRDHIFRTLEVFHMQLNKTLCGTLVPRHTVTNCTQLSTELFPKFRLMIEQFLVGQGGANLDISIPIDNLIMQLLIDASCQSKRLLVGDAMENFDEEFKCHKYCQARLNLILDSLMTNSEQVLLSETEHFRGSTAQRLSESGRVHRRGTRVFDSTPDTHDRLLDVSQYKSLYSPELLFAIRLNRILMHSLEVAETLIEGLRERSGEESTQEVYYVGYLKRLRRSVTG</sequence>
<evidence type="ECO:0000256" key="1">
    <source>
        <dbReference type="SAM" id="SignalP"/>
    </source>
</evidence>
<dbReference type="EMBL" id="LUCH01001293">
    <property type="protein sequence ID" value="KAF5403320.1"/>
    <property type="molecule type" value="Genomic_DNA"/>
</dbReference>
<keyword evidence="1" id="KW-0732">Signal</keyword>
<evidence type="ECO:0000313" key="3">
    <source>
        <dbReference type="Proteomes" id="UP000748531"/>
    </source>
</evidence>
<dbReference type="AlphaFoldDB" id="A0A8J4SRI5"/>
<gene>
    <name evidence="2" type="ORF">PHET_03409</name>
</gene>
<feature type="signal peptide" evidence="1">
    <location>
        <begin position="1"/>
        <end position="20"/>
    </location>
</feature>
<feature type="chain" id="PRO_5035239359" evidence="1">
    <location>
        <begin position="21"/>
        <end position="389"/>
    </location>
</feature>
<accession>A0A8J4SRI5</accession>
<dbReference type="Proteomes" id="UP000748531">
    <property type="component" value="Unassembled WGS sequence"/>
</dbReference>
<organism evidence="2 3">
    <name type="scientific">Paragonimus heterotremus</name>
    <dbReference type="NCBI Taxonomy" id="100268"/>
    <lineage>
        <taxon>Eukaryota</taxon>
        <taxon>Metazoa</taxon>
        <taxon>Spiralia</taxon>
        <taxon>Lophotrochozoa</taxon>
        <taxon>Platyhelminthes</taxon>
        <taxon>Trematoda</taxon>
        <taxon>Digenea</taxon>
        <taxon>Plagiorchiida</taxon>
        <taxon>Troglotremata</taxon>
        <taxon>Troglotrematidae</taxon>
        <taxon>Paragonimus</taxon>
    </lineage>
</organism>
<proteinExistence type="predicted"/>
<reference evidence="2" key="1">
    <citation type="submission" date="2019-05" db="EMBL/GenBank/DDBJ databases">
        <title>Annotation for the trematode Paragonimus heterotremus.</title>
        <authorList>
            <person name="Choi Y.-J."/>
        </authorList>
    </citation>
    <scope>NUCLEOTIDE SEQUENCE</scope>
    <source>
        <strain evidence="2">LC</strain>
    </source>
</reference>
<evidence type="ECO:0000313" key="2">
    <source>
        <dbReference type="EMBL" id="KAF5403320.1"/>
    </source>
</evidence>
<name>A0A8J4SRI5_9TREM</name>
<protein>
    <submittedName>
        <fullName evidence="2">Glypican</fullName>
    </submittedName>
</protein>
<comment type="caution">
    <text evidence="2">The sequence shown here is derived from an EMBL/GenBank/DDBJ whole genome shotgun (WGS) entry which is preliminary data.</text>
</comment>
<keyword evidence="3" id="KW-1185">Reference proteome</keyword>